<feature type="compositionally biased region" description="Basic and acidic residues" evidence="1">
    <location>
        <begin position="7"/>
        <end position="24"/>
    </location>
</feature>
<organism evidence="2 3">
    <name type="scientific">Plakobranchus ocellatus</name>
    <dbReference type="NCBI Taxonomy" id="259542"/>
    <lineage>
        <taxon>Eukaryota</taxon>
        <taxon>Metazoa</taxon>
        <taxon>Spiralia</taxon>
        <taxon>Lophotrochozoa</taxon>
        <taxon>Mollusca</taxon>
        <taxon>Gastropoda</taxon>
        <taxon>Heterobranchia</taxon>
        <taxon>Euthyneura</taxon>
        <taxon>Panpulmonata</taxon>
        <taxon>Sacoglossa</taxon>
        <taxon>Placobranchoidea</taxon>
        <taxon>Plakobranchidae</taxon>
        <taxon>Plakobranchus</taxon>
    </lineage>
</organism>
<reference evidence="2 3" key="1">
    <citation type="journal article" date="2021" name="Elife">
        <title>Chloroplast acquisition without the gene transfer in kleptoplastic sea slugs, Plakobranchus ocellatus.</title>
        <authorList>
            <person name="Maeda T."/>
            <person name="Takahashi S."/>
            <person name="Yoshida T."/>
            <person name="Shimamura S."/>
            <person name="Takaki Y."/>
            <person name="Nagai Y."/>
            <person name="Toyoda A."/>
            <person name="Suzuki Y."/>
            <person name="Arimoto A."/>
            <person name="Ishii H."/>
            <person name="Satoh N."/>
            <person name="Nishiyama T."/>
            <person name="Hasebe M."/>
            <person name="Maruyama T."/>
            <person name="Minagawa J."/>
            <person name="Obokata J."/>
            <person name="Shigenobu S."/>
        </authorList>
    </citation>
    <scope>NUCLEOTIDE SEQUENCE [LARGE SCALE GENOMIC DNA]</scope>
</reference>
<evidence type="ECO:0000256" key="1">
    <source>
        <dbReference type="SAM" id="MobiDB-lite"/>
    </source>
</evidence>
<accession>A0AAV4DAS5</accession>
<evidence type="ECO:0000313" key="2">
    <source>
        <dbReference type="EMBL" id="GFO41055.1"/>
    </source>
</evidence>
<protein>
    <submittedName>
        <fullName evidence="2">Gram domain-containing protein 1b</fullName>
    </submittedName>
</protein>
<evidence type="ECO:0000313" key="3">
    <source>
        <dbReference type="Proteomes" id="UP000735302"/>
    </source>
</evidence>
<proteinExistence type="predicted"/>
<sequence>METVKAQLERMGMKEREPREERRESLEVRLSGRRPMSAKEVWTWVHYNYGDDLGLTSEDDDYIAPNGLEDLTDKLKDEVPAIKEPGTDSEVTSLTTDPPGVNVVPSNEDTDAVLSDEAFGPRQPQQQQQQQQQNTAKMVTATAAAATEEGGGGGTGNGLVNGDVKVPAEFMDSSDDSDGNLYCFIL</sequence>
<feature type="region of interest" description="Disordered" evidence="1">
    <location>
        <begin position="1"/>
        <end position="24"/>
    </location>
</feature>
<comment type="caution">
    <text evidence="2">The sequence shown here is derived from an EMBL/GenBank/DDBJ whole genome shotgun (WGS) entry which is preliminary data.</text>
</comment>
<name>A0AAV4DAS5_9GAST</name>
<gene>
    <name evidence="2" type="ORF">PoB_006756000</name>
</gene>
<dbReference type="Proteomes" id="UP000735302">
    <property type="component" value="Unassembled WGS sequence"/>
</dbReference>
<dbReference type="EMBL" id="BLXT01007652">
    <property type="protein sequence ID" value="GFO41055.1"/>
    <property type="molecule type" value="Genomic_DNA"/>
</dbReference>
<dbReference type="AlphaFoldDB" id="A0AAV4DAS5"/>
<feature type="region of interest" description="Disordered" evidence="1">
    <location>
        <begin position="75"/>
        <end position="160"/>
    </location>
</feature>
<feature type="compositionally biased region" description="Gly residues" evidence="1">
    <location>
        <begin position="149"/>
        <end position="159"/>
    </location>
</feature>
<keyword evidence="3" id="KW-1185">Reference proteome</keyword>
<feature type="compositionally biased region" description="Low complexity" evidence="1">
    <location>
        <begin position="123"/>
        <end position="133"/>
    </location>
</feature>